<dbReference type="GO" id="GO:0046872">
    <property type="term" value="F:metal ion binding"/>
    <property type="evidence" value="ECO:0007669"/>
    <property type="project" value="UniProtKB-KW"/>
</dbReference>
<evidence type="ECO:0000256" key="3">
    <source>
        <dbReference type="ARBA" id="ARBA00012752"/>
    </source>
</evidence>
<keyword evidence="4 10" id="KW-0479">Metal-binding</keyword>
<dbReference type="InterPro" id="IPR028995">
    <property type="entry name" value="Glyco_hydro_57/38_cen_sf"/>
</dbReference>
<dbReference type="SMART" id="SM00872">
    <property type="entry name" value="Alpha-mann_mid"/>
    <property type="match status" value="1"/>
</dbReference>
<dbReference type="GO" id="GO:0004559">
    <property type="term" value="F:alpha-mannosidase activity"/>
    <property type="evidence" value="ECO:0007669"/>
    <property type="project" value="UniProtKB-EC"/>
</dbReference>
<accession>A0A6B2KXH8</accession>
<evidence type="ECO:0000256" key="5">
    <source>
        <dbReference type="ARBA" id="ARBA00022801"/>
    </source>
</evidence>
<dbReference type="AlphaFoldDB" id="A0A6B2KXH8"/>
<dbReference type="Pfam" id="PF01074">
    <property type="entry name" value="Glyco_hydro_38N"/>
    <property type="match status" value="1"/>
</dbReference>
<dbReference type="GO" id="GO:0030246">
    <property type="term" value="F:carbohydrate binding"/>
    <property type="evidence" value="ECO:0007669"/>
    <property type="project" value="InterPro"/>
</dbReference>
<dbReference type="EMBL" id="GIBP01000339">
    <property type="protein sequence ID" value="NDV29308.1"/>
    <property type="molecule type" value="Transcribed_RNA"/>
</dbReference>
<comment type="cofactor">
    <cofactor evidence="10">
        <name>Zn(2+)</name>
        <dbReference type="ChEBI" id="CHEBI:29105"/>
    </cofactor>
    <text evidence="10">Binds 1 zinc ion per subunit.</text>
</comment>
<dbReference type="InterPro" id="IPR015341">
    <property type="entry name" value="Glyco_hydro_38_cen"/>
</dbReference>
<keyword evidence="6 10" id="KW-0862">Zinc</keyword>
<dbReference type="FunFam" id="1.20.1270.50:FF:000002">
    <property type="entry name" value="Alpha-mannosidase"/>
    <property type="match status" value="1"/>
</dbReference>
<dbReference type="InterPro" id="IPR050843">
    <property type="entry name" value="Glycosyl_Hydrlase_38"/>
</dbReference>
<dbReference type="Gene3D" id="1.20.1270.50">
    <property type="entry name" value="Glycoside hydrolase family 38, central domain"/>
    <property type="match status" value="2"/>
</dbReference>
<dbReference type="InterPro" id="IPR011013">
    <property type="entry name" value="Gal_mutarotase_sf_dom"/>
</dbReference>
<dbReference type="FunFam" id="3.20.110.10:FF:000001">
    <property type="entry name" value="Alpha-mannosidase"/>
    <property type="match status" value="1"/>
</dbReference>
<comment type="catalytic activity">
    <reaction evidence="1">
        <text>Hydrolysis of terminal, non-reducing alpha-D-mannose residues in alpha-D-mannosides.</text>
        <dbReference type="EC" id="3.2.1.24"/>
    </reaction>
</comment>
<feature type="domain" description="Glycoside hydrolase family 38 central" evidence="11">
    <location>
        <begin position="344"/>
        <end position="415"/>
    </location>
</feature>
<dbReference type="SUPFAM" id="SSF88713">
    <property type="entry name" value="Glycoside hydrolase/deacetylase"/>
    <property type="match status" value="1"/>
</dbReference>
<dbReference type="Pfam" id="PF09261">
    <property type="entry name" value="Alpha-mann_mid"/>
    <property type="match status" value="1"/>
</dbReference>
<keyword evidence="8" id="KW-0325">Glycoprotein</keyword>
<dbReference type="CDD" id="cd10810">
    <property type="entry name" value="GH38N_AMII_LAM_like"/>
    <property type="match status" value="1"/>
</dbReference>
<dbReference type="InterPro" id="IPR000602">
    <property type="entry name" value="Glyco_hydro_38_N"/>
</dbReference>
<dbReference type="FunFam" id="2.70.98.30:FF:000003">
    <property type="entry name" value="Alpha-mannosidase"/>
    <property type="match status" value="1"/>
</dbReference>
<dbReference type="Gene3D" id="2.70.98.30">
    <property type="entry name" value="Golgi alpha-mannosidase II, domain 4"/>
    <property type="match status" value="1"/>
</dbReference>
<dbReference type="InterPro" id="IPR011682">
    <property type="entry name" value="Glyco_hydro_38_C"/>
</dbReference>
<dbReference type="Gene3D" id="2.60.40.1360">
    <property type="match status" value="1"/>
</dbReference>
<dbReference type="Gene3D" id="3.20.110.10">
    <property type="entry name" value="Glycoside hydrolase 38, N terminal domain"/>
    <property type="match status" value="1"/>
</dbReference>
<evidence type="ECO:0000256" key="9">
    <source>
        <dbReference type="ARBA" id="ARBA00023295"/>
    </source>
</evidence>
<comment type="similarity">
    <text evidence="2 10">Belongs to the glycosyl hydrolase 38 family.</text>
</comment>
<name>A0A6B2KXH8_9EUKA</name>
<dbReference type="InterPro" id="IPR011330">
    <property type="entry name" value="Glyco_hydro/deAcase_b/a-brl"/>
</dbReference>
<dbReference type="Gene3D" id="2.60.40.1180">
    <property type="entry name" value="Golgi alpha-mannosidase II"/>
    <property type="match status" value="1"/>
</dbReference>
<sequence length="970" mass="108392">MLVSLISCDESFSHRGNGKRIEGMYNVHLVPHTHDDVGWLKTVDEYFYGANNTLQHAGVQYILDTVIQSLLENPNRKFVYVEQAFFQRWWAEQDDETKADVKKLVATGQFEFINGGWCMHDEAATHYIAMIDQTTYGHRKLLQEFGVVPTIGWQIDPFGHSSTQASLLSARVGFDGLFFARIDYQDSAVRNQNKEFEMIWRPSPSLGTLGQVFTGAFERNGYGPPNGFDWDNFGENSEPIQDDPNLEDYNVPSRVEDFVNDVMDQFSANVGSDIMLTLGSDFQYSNAHLIFKNLDKLIDYVNKDGRVNVFYSTPSAYVKAKMSYNTSWAVKTDDFFPYADCPHCYWTGYFTSRPALKRYVRMNASYLNVARQIEALNGQTGQTDALDEALGVAQHHDAVSGTSKQHVAYDYAKRIYKGYDIASKAVNQMISQMTHKNGGNLEVFQQCTMLNESVCASTETNKAFAVVAYNALARTRTETIEVPVSLSSYTVYDSSGAVVASQTVPTFRPLSKHKTAPYTLYFQATSPGVGFNTYFVQPSSGEGFSKPTEVPKNSAPIYIENSVLRVEFSTTTGGISSILNKKTGLSTSISQQFMWYASLAGDGQNSGAYIFRPNSTDAYIAFPGVPQLQLITGKVVNEVRANIGTWLAQTIKLTGENDFLEVEYQVGSIPINDGIGKELITRYSTDLNTNSLYWTDSNGREYQERKRNYRPTWPLQVNEPVSGNYYPVNVGAYIKDATRQFSILNDRSQGGASIQDGQFEIMVHRRTLFDDSRGVGEPLNETDSITAYPNPQRIGTGLHITGTHYLSLDPPNAALSHIRPLQSRVYTPFLLAFSPMAVGVDAVNQWIATHEVTGTALKRELPPNVEMMTLQSTDSGSGLFRLAHQFAVAEDSVLSQPVTVDLAALFSKFQWTNLKETSLTANQNPITKNHQWQVKGENAFSNLDLFDIIPFDGVSVTVNPMDIRTFTFNK</sequence>
<reference evidence="12" key="1">
    <citation type="journal article" date="2020" name="J. Eukaryot. Microbiol.">
        <title>De novo Sequencing, Assembly and Annotation of the Transcriptome for the Free-Living Testate Amoeba Arcella intermedia.</title>
        <authorList>
            <person name="Ribeiro G.M."/>
            <person name="Porfirio-Sousa A.L."/>
            <person name="Maurer-Alcala X.X."/>
            <person name="Katz L.A."/>
            <person name="Lahr D.J.G."/>
        </authorList>
    </citation>
    <scope>NUCLEOTIDE SEQUENCE</scope>
</reference>
<dbReference type="PANTHER" id="PTHR11607">
    <property type="entry name" value="ALPHA-MANNOSIDASE"/>
    <property type="match status" value="1"/>
</dbReference>
<organism evidence="12">
    <name type="scientific">Arcella intermedia</name>
    <dbReference type="NCBI Taxonomy" id="1963864"/>
    <lineage>
        <taxon>Eukaryota</taxon>
        <taxon>Amoebozoa</taxon>
        <taxon>Tubulinea</taxon>
        <taxon>Elardia</taxon>
        <taxon>Arcellinida</taxon>
        <taxon>Sphaerothecina</taxon>
        <taxon>Arcellidae</taxon>
        <taxon>Arcella</taxon>
    </lineage>
</organism>
<dbReference type="Pfam" id="PF07748">
    <property type="entry name" value="Glyco_hydro_38C"/>
    <property type="match status" value="1"/>
</dbReference>
<protein>
    <recommendedName>
        <fullName evidence="3 10">Alpha-mannosidase</fullName>
        <ecNumber evidence="10">3.2.1.-</ecNumber>
    </recommendedName>
</protein>
<evidence type="ECO:0000256" key="4">
    <source>
        <dbReference type="ARBA" id="ARBA00022723"/>
    </source>
</evidence>
<dbReference type="InterPro" id="IPR013780">
    <property type="entry name" value="Glyco_hydro_b"/>
</dbReference>
<proteinExistence type="inferred from homology"/>
<dbReference type="FunFam" id="1.20.1270.50:FF:000003">
    <property type="entry name" value="Alpha-mannosidase"/>
    <property type="match status" value="1"/>
</dbReference>
<dbReference type="SUPFAM" id="SSF74650">
    <property type="entry name" value="Galactose mutarotase-like"/>
    <property type="match status" value="1"/>
</dbReference>
<evidence type="ECO:0000256" key="10">
    <source>
        <dbReference type="RuleBase" id="RU361199"/>
    </source>
</evidence>
<dbReference type="InterPro" id="IPR037094">
    <property type="entry name" value="Glyco_hydro_38_cen_sf"/>
</dbReference>
<evidence type="ECO:0000259" key="11">
    <source>
        <dbReference type="SMART" id="SM00872"/>
    </source>
</evidence>
<evidence type="ECO:0000256" key="7">
    <source>
        <dbReference type="ARBA" id="ARBA00023157"/>
    </source>
</evidence>
<dbReference type="PANTHER" id="PTHR11607:SF3">
    <property type="entry name" value="LYSOSOMAL ALPHA-MANNOSIDASE"/>
    <property type="match status" value="1"/>
</dbReference>
<dbReference type="GO" id="GO:0006013">
    <property type="term" value="P:mannose metabolic process"/>
    <property type="evidence" value="ECO:0007669"/>
    <property type="project" value="InterPro"/>
</dbReference>
<evidence type="ECO:0000256" key="2">
    <source>
        <dbReference type="ARBA" id="ARBA00009792"/>
    </source>
</evidence>
<keyword evidence="9 10" id="KW-0326">Glycosidase</keyword>
<dbReference type="SUPFAM" id="SSF88688">
    <property type="entry name" value="Families 57/38 glycoside transferase middle domain"/>
    <property type="match status" value="1"/>
</dbReference>
<evidence type="ECO:0000313" key="12">
    <source>
        <dbReference type="EMBL" id="NDV29308.1"/>
    </source>
</evidence>
<evidence type="ECO:0000256" key="6">
    <source>
        <dbReference type="ARBA" id="ARBA00022833"/>
    </source>
</evidence>
<dbReference type="EC" id="3.2.1.-" evidence="10"/>
<dbReference type="InterPro" id="IPR041147">
    <property type="entry name" value="GH38_C"/>
</dbReference>
<evidence type="ECO:0000256" key="8">
    <source>
        <dbReference type="ARBA" id="ARBA00023180"/>
    </source>
</evidence>
<dbReference type="InterPro" id="IPR027291">
    <property type="entry name" value="Glyco_hydro_38_N_sf"/>
</dbReference>
<keyword evidence="5 10" id="KW-0378">Hydrolase</keyword>
<evidence type="ECO:0000256" key="1">
    <source>
        <dbReference type="ARBA" id="ARBA00000365"/>
    </source>
</evidence>
<keyword evidence="7" id="KW-1015">Disulfide bond</keyword>
<dbReference type="Pfam" id="PF17677">
    <property type="entry name" value="Glyco_hydro38C2"/>
    <property type="match status" value="1"/>
</dbReference>